<reference evidence="2 3" key="1">
    <citation type="submission" date="2015-12" db="EMBL/GenBank/DDBJ databases">
        <title>Serinicoccus chungangenesis strain CD08_5 genome sequencing and assembly.</title>
        <authorList>
            <person name="Chander A.M."/>
            <person name="Kaur G."/>
            <person name="Nair G.R."/>
            <person name="Dhawan D.K."/>
            <person name="Kochhar R.K."/>
            <person name="Mayilraj S."/>
            <person name="Bhadada S.K."/>
        </authorList>
    </citation>
    <scope>NUCLEOTIDE SEQUENCE [LARGE SCALE GENOMIC DNA]</scope>
    <source>
        <strain evidence="2 3">CD08_5</strain>
    </source>
</reference>
<evidence type="ECO:0000313" key="2">
    <source>
        <dbReference type="EMBL" id="KUG54393.1"/>
    </source>
</evidence>
<dbReference type="RefSeq" id="WP_058891126.1">
    <property type="nucleotide sequence ID" value="NZ_LQBL01000027.1"/>
</dbReference>
<dbReference type="EMBL" id="LQBL01000027">
    <property type="protein sequence ID" value="KUG54393.1"/>
    <property type="molecule type" value="Genomic_DNA"/>
</dbReference>
<evidence type="ECO:0000259" key="1">
    <source>
        <dbReference type="Pfam" id="PF12697"/>
    </source>
</evidence>
<sequence>MRTQIVLVPGFWLGEWAWEEVARALAQRGYAVDALTLPGQGHDDPNRAVVTPQDQADAIVAALDPSADRRVLAVHSGAAIPGTLVLDQRPDLVDHMVWVDTAPSADGTAMDPDFAADVLVLDDRWEDELAGGSMRDLTEEQLATFRERAVPEPGLVVSTPVRLTDDARHDVPSTVVCTSFPASDFRSYAEQGVDFLKALPDYRALTYVDLPTGHWPMWSRPAELADLLDEAARADR</sequence>
<feature type="domain" description="AB hydrolase-1" evidence="1">
    <location>
        <begin position="5"/>
        <end position="226"/>
    </location>
</feature>
<keyword evidence="3" id="KW-1185">Reference proteome</keyword>
<dbReference type="Proteomes" id="UP000054837">
    <property type="component" value="Unassembled WGS sequence"/>
</dbReference>
<dbReference type="PANTHER" id="PTHR37017">
    <property type="entry name" value="AB HYDROLASE-1 DOMAIN-CONTAINING PROTEIN-RELATED"/>
    <property type="match status" value="1"/>
</dbReference>
<organism evidence="2 3">
    <name type="scientific">Serinicoccus chungangensis</name>
    <dbReference type="NCBI Taxonomy" id="767452"/>
    <lineage>
        <taxon>Bacteria</taxon>
        <taxon>Bacillati</taxon>
        <taxon>Actinomycetota</taxon>
        <taxon>Actinomycetes</taxon>
        <taxon>Micrococcales</taxon>
        <taxon>Ornithinimicrobiaceae</taxon>
        <taxon>Serinicoccus</taxon>
    </lineage>
</organism>
<dbReference type="PANTHER" id="PTHR37017:SF11">
    <property type="entry name" value="ESTERASE_LIPASE_THIOESTERASE DOMAIN-CONTAINING PROTEIN"/>
    <property type="match status" value="1"/>
</dbReference>
<gene>
    <name evidence="2" type="ORF">AVL62_04040</name>
</gene>
<dbReference type="GO" id="GO:0003824">
    <property type="term" value="F:catalytic activity"/>
    <property type="evidence" value="ECO:0007669"/>
    <property type="project" value="UniProtKB-ARBA"/>
</dbReference>
<proteinExistence type="predicted"/>
<evidence type="ECO:0000313" key="3">
    <source>
        <dbReference type="Proteomes" id="UP000054837"/>
    </source>
</evidence>
<dbReference type="AlphaFoldDB" id="A0A0W8I705"/>
<protein>
    <submittedName>
        <fullName evidence="2">Esterase</fullName>
    </submittedName>
</protein>
<accession>A0A0W8I705</accession>
<dbReference type="InterPro" id="IPR029058">
    <property type="entry name" value="AB_hydrolase_fold"/>
</dbReference>
<dbReference type="SUPFAM" id="SSF53474">
    <property type="entry name" value="alpha/beta-Hydrolases"/>
    <property type="match status" value="1"/>
</dbReference>
<dbReference type="InterPro" id="IPR052897">
    <property type="entry name" value="Sec-Metab_Biosynth_Hydrolase"/>
</dbReference>
<dbReference type="STRING" id="767452.AVL62_04040"/>
<dbReference type="Pfam" id="PF12697">
    <property type="entry name" value="Abhydrolase_6"/>
    <property type="match status" value="1"/>
</dbReference>
<comment type="caution">
    <text evidence="2">The sequence shown here is derived from an EMBL/GenBank/DDBJ whole genome shotgun (WGS) entry which is preliminary data.</text>
</comment>
<dbReference type="InterPro" id="IPR000073">
    <property type="entry name" value="AB_hydrolase_1"/>
</dbReference>
<dbReference type="OrthoDB" id="9773549at2"/>
<dbReference type="Gene3D" id="3.40.50.1820">
    <property type="entry name" value="alpha/beta hydrolase"/>
    <property type="match status" value="1"/>
</dbReference>
<name>A0A0W8I705_9MICO</name>